<dbReference type="Pfam" id="PF01597">
    <property type="entry name" value="GCV_H"/>
    <property type="match status" value="1"/>
</dbReference>
<accession>T1GY62</accession>
<reference evidence="4" key="2">
    <citation type="submission" date="2015-06" db="UniProtKB">
        <authorList>
            <consortium name="EnsemblMetazoa"/>
        </authorList>
    </citation>
    <scope>IDENTIFICATION</scope>
</reference>
<dbReference type="GO" id="GO:0030027">
    <property type="term" value="C:lamellipodium"/>
    <property type="evidence" value="ECO:0007669"/>
    <property type="project" value="TreeGrafter"/>
</dbReference>
<dbReference type="GO" id="GO:0051015">
    <property type="term" value="F:actin filament binding"/>
    <property type="evidence" value="ECO:0007669"/>
    <property type="project" value="TreeGrafter"/>
</dbReference>
<dbReference type="PANTHER" id="PTHR13651">
    <property type="entry name" value="PROTEIN ABITRAM"/>
    <property type="match status" value="1"/>
</dbReference>
<dbReference type="GO" id="GO:0048813">
    <property type="term" value="P:dendrite morphogenesis"/>
    <property type="evidence" value="ECO:0007669"/>
    <property type="project" value="TreeGrafter"/>
</dbReference>
<dbReference type="PANTHER" id="PTHR13651:SF0">
    <property type="entry name" value="PROTEIN ABITRAM"/>
    <property type="match status" value="1"/>
</dbReference>
<evidence type="ECO:0000256" key="2">
    <source>
        <dbReference type="ARBA" id="ARBA00019325"/>
    </source>
</evidence>
<dbReference type="STRING" id="36166.T1GY62"/>
<dbReference type="SUPFAM" id="SSF51230">
    <property type="entry name" value="Single hybrid motif"/>
    <property type="match status" value="1"/>
</dbReference>
<keyword evidence="5" id="KW-1185">Reference proteome</keyword>
<proteinExistence type="inferred from homology"/>
<name>T1GY62_MEGSC</name>
<dbReference type="GO" id="GO:0051489">
    <property type="term" value="P:regulation of filopodium assembly"/>
    <property type="evidence" value="ECO:0007669"/>
    <property type="project" value="TreeGrafter"/>
</dbReference>
<reference evidence="5" key="1">
    <citation type="submission" date="2013-02" db="EMBL/GenBank/DDBJ databases">
        <authorList>
            <person name="Hughes D."/>
        </authorList>
    </citation>
    <scope>NUCLEOTIDE SEQUENCE</scope>
    <source>
        <strain>Durham</strain>
        <strain evidence="5">NC isolate 2 -- Noor lab</strain>
    </source>
</reference>
<dbReference type="GO" id="GO:0032433">
    <property type="term" value="C:filopodium tip"/>
    <property type="evidence" value="ECO:0007669"/>
    <property type="project" value="TreeGrafter"/>
</dbReference>
<dbReference type="EMBL" id="CAQQ02057550">
    <property type="status" value="NOT_ANNOTATED_CDS"/>
    <property type="molecule type" value="Genomic_DNA"/>
</dbReference>
<dbReference type="EnsemblMetazoa" id="MESCA008784-RA">
    <property type="protein sequence ID" value="MESCA008784-PA"/>
    <property type="gene ID" value="MESCA008784"/>
</dbReference>
<dbReference type="GO" id="GO:0030833">
    <property type="term" value="P:regulation of actin filament polymerization"/>
    <property type="evidence" value="ECO:0007669"/>
    <property type="project" value="TreeGrafter"/>
</dbReference>
<protein>
    <recommendedName>
        <fullName evidence="2">Protein Abitram</fullName>
    </recommendedName>
    <alternativeName>
        <fullName evidence="3">Actin-binding transcription modulator</fullName>
    </alternativeName>
</protein>
<dbReference type="GO" id="GO:0030425">
    <property type="term" value="C:dendrite"/>
    <property type="evidence" value="ECO:0007669"/>
    <property type="project" value="TreeGrafter"/>
</dbReference>
<sequence>MLAPEHEALRVGVKSITFDIGNTNRSQNQVKGKGKKGGMILQQDSAIAIITDNNDVTYKVPSCIQGKLIEVNERLLKDVSLLGKEGDGYIAVVLPKPEQCEDIKASLMTEDQYLASLNKL</sequence>
<dbReference type="Proteomes" id="UP000015102">
    <property type="component" value="Unassembled WGS sequence"/>
</dbReference>
<evidence type="ECO:0000256" key="3">
    <source>
        <dbReference type="ARBA" id="ARBA00030463"/>
    </source>
</evidence>
<dbReference type="Gene3D" id="2.40.50.100">
    <property type="match status" value="1"/>
</dbReference>
<dbReference type="InterPro" id="IPR039169">
    <property type="entry name" value="Abitram"/>
</dbReference>
<evidence type="ECO:0000256" key="1">
    <source>
        <dbReference type="ARBA" id="ARBA00010764"/>
    </source>
</evidence>
<dbReference type="GO" id="GO:0005634">
    <property type="term" value="C:nucleus"/>
    <property type="evidence" value="ECO:0007669"/>
    <property type="project" value="TreeGrafter"/>
</dbReference>
<dbReference type="GO" id="GO:0003785">
    <property type="term" value="F:actin monomer binding"/>
    <property type="evidence" value="ECO:0007669"/>
    <property type="project" value="TreeGrafter"/>
</dbReference>
<dbReference type="OMA" id="NTSDCAY"/>
<dbReference type="InterPro" id="IPR033753">
    <property type="entry name" value="GCV_H/Fam206"/>
</dbReference>
<evidence type="ECO:0000313" key="4">
    <source>
        <dbReference type="EnsemblMetazoa" id="MESCA008784-PA"/>
    </source>
</evidence>
<organism evidence="4 5">
    <name type="scientific">Megaselia scalaris</name>
    <name type="common">Humpbacked fly</name>
    <name type="synonym">Phora scalaris</name>
    <dbReference type="NCBI Taxonomy" id="36166"/>
    <lineage>
        <taxon>Eukaryota</taxon>
        <taxon>Metazoa</taxon>
        <taxon>Ecdysozoa</taxon>
        <taxon>Arthropoda</taxon>
        <taxon>Hexapoda</taxon>
        <taxon>Insecta</taxon>
        <taxon>Pterygota</taxon>
        <taxon>Neoptera</taxon>
        <taxon>Endopterygota</taxon>
        <taxon>Diptera</taxon>
        <taxon>Brachycera</taxon>
        <taxon>Muscomorpha</taxon>
        <taxon>Platypezoidea</taxon>
        <taxon>Phoridae</taxon>
        <taxon>Megaseliini</taxon>
        <taxon>Megaselia</taxon>
    </lineage>
</organism>
<evidence type="ECO:0000313" key="5">
    <source>
        <dbReference type="Proteomes" id="UP000015102"/>
    </source>
</evidence>
<comment type="similarity">
    <text evidence="1">Belongs to the ABITRAM family.</text>
</comment>
<dbReference type="InterPro" id="IPR011053">
    <property type="entry name" value="Single_hybrid_motif"/>
</dbReference>
<dbReference type="AlphaFoldDB" id="T1GY62"/>
<dbReference type="HOGENOM" id="CLU_107323_1_1_1"/>